<dbReference type="EMBL" id="SJPV01000003">
    <property type="protein sequence ID" value="TWU39762.1"/>
    <property type="molecule type" value="Genomic_DNA"/>
</dbReference>
<dbReference type="InterPro" id="IPR020845">
    <property type="entry name" value="AMP-binding_CS"/>
</dbReference>
<evidence type="ECO:0000259" key="3">
    <source>
        <dbReference type="Pfam" id="PF13193"/>
    </source>
</evidence>
<name>A0A5C6DSW4_9BACT</name>
<sequence>MNDWKSTLTEYRDRVCFAGGGNDETVTYGEMVEMMRRLEAKLRDAGVTSRSVVAFPGRYSPESVAMFVTLADMKAVAVPMPDDAKPRINRLMSIAHVTHAVDKNKNVAEVAETFDPRSETTETLGEFRYGGDDSDRHPLYDQLSAEKHAGLVLFTSGTTGDPKAAVQDLDRLRLRYSQPRQVGNMMAFMHIDHIGGVNTSMYVLSHGGTLVVPRARTPEAVAEAIEHYKIEVLPVSPTFLNLLLLSNVSESFELSSLRRITYGSEAMPPSVLARLREAFPNAELLQTYGTTELGILKSKSENNGSLWMKVGGEGYETKVVDGRLWVKAHTAMLGYLNAPSPFDAEGFMDTNDEVDVRGDWMKILGRKSDFINVGGTKVSPVEVESVLLEMPVVSEASVSGQAHPLMGQVVMARLTLSGSMKLGELKQRMREHCKDRLPAEAIPVKITIADGSMVTDRFKRAR</sequence>
<dbReference type="GO" id="GO:0031956">
    <property type="term" value="F:medium-chain fatty acid-CoA ligase activity"/>
    <property type="evidence" value="ECO:0007669"/>
    <property type="project" value="TreeGrafter"/>
</dbReference>
<dbReference type="SUPFAM" id="SSF56801">
    <property type="entry name" value="Acetyl-CoA synthetase-like"/>
    <property type="match status" value="1"/>
</dbReference>
<dbReference type="GO" id="GO:0004467">
    <property type="term" value="F:long-chain fatty acid-CoA ligase activity"/>
    <property type="evidence" value="ECO:0007669"/>
    <property type="project" value="UniProtKB-EC"/>
</dbReference>
<dbReference type="InterPro" id="IPR042099">
    <property type="entry name" value="ANL_N_sf"/>
</dbReference>
<dbReference type="PANTHER" id="PTHR43201">
    <property type="entry name" value="ACYL-COA SYNTHETASE"/>
    <property type="match status" value="1"/>
</dbReference>
<proteinExistence type="inferred from homology"/>
<evidence type="ECO:0000256" key="1">
    <source>
        <dbReference type="ARBA" id="ARBA00006432"/>
    </source>
</evidence>
<dbReference type="PANTHER" id="PTHR43201:SF8">
    <property type="entry name" value="ACYL-COA SYNTHETASE FAMILY MEMBER 3"/>
    <property type="match status" value="1"/>
</dbReference>
<comment type="caution">
    <text evidence="4">The sequence shown here is derived from an EMBL/GenBank/DDBJ whole genome shotgun (WGS) entry which is preliminary data.</text>
</comment>
<organism evidence="4 5">
    <name type="scientific">Novipirellula artificiosorum</name>
    <dbReference type="NCBI Taxonomy" id="2528016"/>
    <lineage>
        <taxon>Bacteria</taxon>
        <taxon>Pseudomonadati</taxon>
        <taxon>Planctomycetota</taxon>
        <taxon>Planctomycetia</taxon>
        <taxon>Pirellulales</taxon>
        <taxon>Pirellulaceae</taxon>
        <taxon>Novipirellula</taxon>
    </lineage>
</organism>
<feature type="domain" description="AMP-dependent synthetase/ligase" evidence="2">
    <location>
        <begin position="9"/>
        <end position="335"/>
    </location>
</feature>
<comment type="similarity">
    <text evidence="1">Belongs to the ATP-dependent AMP-binding enzyme family.</text>
</comment>
<dbReference type="OrthoDB" id="9778383at2"/>
<dbReference type="Gene3D" id="3.30.300.30">
    <property type="match status" value="1"/>
</dbReference>
<dbReference type="Pfam" id="PF00501">
    <property type="entry name" value="AMP-binding"/>
    <property type="match status" value="1"/>
</dbReference>
<protein>
    <submittedName>
        <fullName evidence="4">Long-chain-fatty-acid--CoA ligase</fullName>
        <ecNumber evidence="4">6.2.1.3</ecNumber>
    </submittedName>
</protein>
<dbReference type="PROSITE" id="PS00455">
    <property type="entry name" value="AMP_BINDING"/>
    <property type="match status" value="1"/>
</dbReference>
<evidence type="ECO:0000313" key="4">
    <source>
        <dbReference type="EMBL" id="TWU39762.1"/>
    </source>
</evidence>
<dbReference type="Pfam" id="PF13193">
    <property type="entry name" value="AMP-binding_C"/>
    <property type="match status" value="1"/>
</dbReference>
<keyword evidence="4" id="KW-0436">Ligase</keyword>
<accession>A0A5C6DSW4</accession>
<dbReference type="Proteomes" id="UP000319143">
    <property type="component" value="Unassembled WGS sequence"/>
</dbReference>
<feature type="domain" description="AMP-binding enzyme C-terminal" evidence="3">
    <location>
        <begin position="382"/>
        <end position="451"/>
    </location>
</feature>
<dbReference type="Gene3D" id="3.40.50.12780">
    <property type="entry name" value="N-terminal domain of ligase-like"/>
    <property type="match status" value="1"/>
</dbReference>
<dbReference type="InterPro" id="IPR045851">
    <property type="entry name" value="AMP-bd_C_sf"/>
</dbReference>
<keyword evidence="5" id="KW-1185">Reference proteome</keyword>
<gene>
    <name evidence="4" type="primary">lcfB_2</name>
    <name evidence="4" type="ORF">Poly41_26180</name>
</gene>
<dbReference type="RefSeq" id="WP_146526451.1">
    <property type="nucleotide sequence ID" value="NZ_SJPV01000003.1"/>
</dbReference>
<dbReference type="InterPro" id="IPR000873">
    <property type="entry name" value="AMP-dep_synth/lig_dom"/>
</dbReference>
<reference evidence="4 5" key="1">
    <citation type="submission" date="2019-02" db="EMBL/GenBank/DDBJ databases">
        <title>Deep-cultivation of Planctomycetes and their phenomic and genomic characterization uncovers novel biology.</title>
        <authorList>
            <person name="Wiegand S."/>
            <person name="Jogler M."/>
            <person name="Boedeker C."/>
            <person name="Pinto D."/>
            <person name="Vollmers J."/>
            <person name="Rivas-Marin E."/>
            <person name="Kohn T."/>
            <person name="Peeters S.H."/>
            <person name="Heuer A."/>
            <person name="Rast P."/>
            <person name="Oberbeckmann S."/>
            <person name="Bunk B."/>
            <person name="Jeske O."/>
            <person name="Meyerdierks A."/>
            <person name="Storesund J.E."/>
            <person name="Kallscheuer N."/>
            <person name="Luecker S."/>
            <person name="Lage O.M."/>
            <person name="Pohl T."/>
            <person name="Merkel B.J."/>
            <person name="Hornburger P."/>
            <person name="Mueller R.-W."/>
            <person name="Bruemmer F."/>
            <person name="Labrenz M."/>
            <person name="Spormann A.M."/>
            <person name="Op Den Camp H."/>
            <person name="Overmann J."/>
            <person name="Amann R."/>
            <person name="Jetten M.S.M."/>
            <person name="Mascher T."/>
            <person name="Medema M.H."/>
            <person name="Devos D.P."/>
            <person name="Kaster A.-K."/>
            <person name="Ovreas L."/>
            <person name="Rohde M."/>
            <person name="Galperin M.Y."/>
            <person name="Jogler C."/>
        </authorList>
    </citation>
    <scope>NUCLEOTIDE SEQUENCE [LARGE SCALE GENOMIC DNA]</scope>
    <source>
        <strain evidence="4 5">Poly41</strain>
    </source>
</reference>
<dbReference type="AlphaFoldDB" id="A0A5C6DSW4"/>
<evidence type="ECO:0000259" key="2">
    <source>
        <dbReference type="Pfam" id="PF00501"/>
    </source>
</evidence>
<dbReference type="CDD" id="cd04433">
    <property type="entry name" value="AFD_class_I"/>
    <property type="match status" value="1"/>
</dbReference>
<dbReference type="EC" id="6.2.1.3" evidence="4"/>
<dbReference type="InterPro" id="IPR025110">
    <property type="entry name" value="AMP-bd_C"/>
</dbReference>
<evidence type="ECO:0000313" key="5">
    <source>
        <dbReference type="Proteomes" id="UP000319143"/>
    </source>
</evidence>